<dbReference type="Proteomes" id="UP000281406">
    <property type="component" value="Unassembled WGS sequence"/>
</dbReference>
<dbReference type="AlphaFoldDB" id="A0A3N0YP26"/>
<evidence type="ECO:0000313" key="1">
    <source>
        <dbReference type="EMBL" id="ROL47955.1"/>
    </source>
</evidence>
<keyword evidence="2" id="KW-1185">Reference proteome</keyword>
<comment type="caution">
    <text evidence="1">The sequence shown here is derived from an EMBL/GenBank/DDBJ whole genome shotgun (WGS) entry which is preliminary data.</text>
</comment>
<organism evidence="1 2">
    <name type="scientific">Anabarilius grahami</name>
    <name type="common">Kanglang fish</name>
    <name type="synonym">Barilius grahami</name>
    <dbReference type="NCBI Taxonomy" id="495550"/>
    <lineage>
        <taxon>Eukaryota</taxon>
        <taxon>Metazoa</taxon>
        <taxon>Chordata</taxon>
        <taxon>Craniata</taxon>
        <taxon>Vertebrata</taxon>
        <taxon>Euteleostomi</taxon>
        <taxon>Actinopterygii</taxon>
        <taxon>Neopterygii</taxon>
        <taxon>Teleostei</taxon>
        <taxon>Ostariophysi</taxon>
        <taxon>Cypriniformes</taxon>
        <taxon>Xenocyprididae</taxon>
        <taxon>Xenocypridinae</taxon>
        <taxon>Xenocypridinae incertae sedis</taxon>
        <taxon>Anabarilius</taxon>
    </lineage>
</organism>
<reference evidence="1 2" key="1">
    <citation type="submission" date="2018-10" db="EMBL/GenBank/DDBJ databases">
        <title>Genome assembly for a Yunnan-Guizhou Plateau 3E fish, Anabarilius grahami (Regan), and its evolutionary and genetic applications.</title>
        <authorList>
            <person name="Jiang W."/>
        </authorList>
    </citation>
    <scope>NUCLEOTIDE SEQUENCE [LARGE SCALE GENOMIC DNA]</scope>
    <source>
        <strain evidence="1">AG-KIZ</strain>
        <tissue evidence="1">Muscle</tissue>
    </source>
</reference>
<proteinExistence type="predicted"/>
<dbReference type="EMBL" id="RJVU01034346">
    <property type="protein sequence ID" value="ROL47955.1"/>
    <property type="molecule type" value="Genomic_DNA"/>
</dbReference>
<protein>
    <submittedName>
        <fullName evidence="1">Uncharacterized protein</fullName>
    </submittedName>
</protein>
<evidence type="ECO:0000313" key="2">
    <source>
        <dbReference type="Proteomes" id="UP000281406"/>
    </source>
</evidence>
<accession>A0A3N0YP26</accession>
<name>A0A3N0YP26_ANAGA</name>
<sequence length="100" mass="10284">MMVPPVMMAPVIVAPVIVAPVIVAPVIAAPVIVAPVIAAPVFFSECLQDAVQTVINLSRVDGIGDAEVLSAVSAPVKNIINTETTALQTTINIRTSLVSL</sequence>
<gene>
    <name evidence="1" type="ORF">DPX16_22327</name>
</gene>